<proteinExistence type="predicted"/>
<protein>
    <submittedName>
        <fullName evidence="1">Uncharacterized protein</fullName>
    </submittedName>
</protein>
<reference evidence="2" key="1">
    <citation type="submission" date="2016-10" db="EMBL/GenBank/DDBJ databases">
        <authorList>
            <person name="de Groot N.N."/>
        </authorList>
    </citation>
    <scope>NUCLEOTIDE SEQUENCE [LARGE SCALE GENOMIC DNA]</scope>
    <source>
        <strain evidence="2">BP1-145</strain>
    </source>
</reference>
<accession>A0A1H0EFF4</accession>
<evidence type="ECO:0000313" key="1">
    <source>
        <dbReference type="EMBL" id="SDN81092.1"/>
    </source>
</evidence>
<dbReference type="EMBL" id="FNIW01000003">
    <property type="protein sequence ID" value="SDN81092.1"/>
    <property type="molecule type" value="Genomic_DNA"/>
</dbReference>
<organism evidence="1 2">
    <name type="scientific">Prevotella communis</name>
    <dbReference type="NCBI Taxonomy" id="2913614"/>
    <lineage>
        <taxon>Bacteria</taxon>
        <taxon>Pseudomonadati</taxon>
        <taxon>Bacteroidota</taxon>
        <taxon>Bacteroidia</taxon>
        <taxon>Bacteroidales</taxon>
        <taxon>Prevotellaceae</taxon>
        <taxon>Prevotella</taxon>
    </lineage>
</organism>
<comment type="caution">
    <text evidence="1">The sequence shown here is derived from an EMBL/GenBank/DDBJ whole genome shotgun (WGS) entry which is preliminary data.</text>
</comment>
<sequence length="46" mass="5336">MKTKKEYRRPMTMVVELREKCQILAGSGSERTAPVNMSVTYEEEDI</sequence>
<gene>
    <name evidence="1" type="ORF">SAMN04487900_103141</name>
</gene>
<evidence type="ECO:0000313" key="2">
    <source>
        <dbReference type="Proteomes" id="UP000199134"/>
    </source>
</evidence>
<name>A0A1H0EFF4_9BACT</name>
<dbReference type="AlphaFoldDB" id="A0A1H0EFF4"/>
<dbReference type="Proteomes" id="UP000199134">
    <property type="component" value="Unassembled WGS sequence"/>
</dbReference>